<keyword evidence="1" id="KW-0472">Membrane</keyword>
<gene>
    <name evidence="2" type="ORF">IWH25_08450</name>
</gene>
<reference evidence="2" key="1">
    <citation type="submission" date="2020-11" db="EMBL/GenBank/DDBJ databases">
        <title>Azospira restricta DSM 18626 genome sequence.</title>
        <authorList>
            <person name="Moe W.M."/>
        </authorList>
    </citation>
    <scope>NUCLEOTIDE SEQUENCE</scope>
    <source>
        <strain evidence="2">DSM 18626</strain>
    </source>
</reference>
<dbReference type="KEGG" id="ares:IWH25_08450"/>
<accession>A0A974SS56</accession>
<name>A0A974SS56_9RHOO</name>
<dbReference type="EMBL" id="CP064781">
    <property type="protein sequence ID" value="QRJ65338.1"/>
    <property type="molecule type" value="Genomic_DNA"/>
</dbReference>
<evidence type="ECO:0000313" key="3">
    <source>
        <dbReference type="Proteomes" id="UP000663444"/>
    </source>
</evidence>
<protein>
    <recommendedName>
        <fullName evidence="4">2TM domain-containing protein</fullName>
    </recommendedName>
</protein>
<keyword evidence="3" id="KW-1185">Reference proteome</keyword>
<proteinExistence type="predicted"/>
<dbReference type="AlphaFoldDB" id="A0A974SS56"/>
<dbReference type="Proteomes" id="UP000663444">
    <property type="component" value="Chromosome"/>
</dbReference>
<sequence>MTEIEELKVRTRIADAELQLIERLRWGIAVLSAMYLEAAIFHDWTWPAVIGIGVLAGANYWHRKRYDAAWDAYEKASGTGKFAAPTPGQ</sequence>
<evidence type="ECO:0000313" key="2">
    <source>
        <dbReference type="EMBL" id="QRJ65338.1"/>
    </source>
</evidence>
<keyword evidence="1" id="KW-0812">Transmembrane</keyword>
<feature type="transmembrane region" description="Helical" evidence="1">
    <location>
        <begin position="44"/>
        <end position="61"/>
    </location>
</feature>
<keyword evidence="1" id="KW-1133">Transmembrane helix</keyword>
<dbReference type="RefSeq" id="WP_203388864.1">
    <property type="nucleotide sequence ID" value="NZ_CP064781.1"/>
</dbReference>
<evidence type="ECO:0008006" key="4">
    <source>
        <dbReference type="Google" id="ProtNLM"/>
    </source>
</evidence>
<organism evidence="2 3">
    <name type="scientific">Azospira restricta</name>
    <dbReference type="NCBI Taxonomy" id="404405"/>
    <lineage>
        <taxon>Bacteria</taxon>
        <taxon>Pseudomonadati</taxon>
        <taxon>Pseudomonadota</taxon>
        <taxon>Betaproteobacteria</taxon>
        <taxon>Rhodocyclales</taxon>
        <taxon>Rhodocyclaceae</taxon>
        <taxon>Azospira</taxon>
    </lineage>
</organism>
<evidence type="ECO:0000256" key="1">
    <source>
        <dbReference type="SAM" id="Phobius"/>
    </source>
</evidence>